<evidence type="ECO:0000313" key="1">
    <source>
        <dbReference type="EMBL" id="SNR42321.1"/>
    </source>
</evidence>
<keyword evidence="2" id="KW-1185">Reference proteome</keyword>
<reference evidence="1 2" key="1">
    <citation type="submission" date="2017-06" db="EMBL/GenBank/DDBJ databases">
        <authorList>
            <person name="Kim H.J."/>
            <person name="Triplett B.A."/>
        </authorList>
    </citation>
    <scope>NUCLEOTIDE SEQUENCE [LARGE SCALE GENOMIC DNA]</scope>
    <source>
        <strain evidence="1 2">DSM 25597</strain>
    </source>
</reference>
<dbReference type="EMBL" id="FZNY01000001">
    <property type="protein sequence ID" value="SNR42321.1"/>
    <property type="molecule type" value="Genomic_DNA"/>
</dbReference>
<evidence type="ECO:0000313" key="2">
    <source>
        <dbReference type="Proteomes" id="UP000198379"/>
    </source>
</evidence>
<protein>
    <submittedName>
        <fullName evidence="1">Uncharacterized protein</fullName>
    </submittedName>
</protein>
<organism evidence="1 2">
    <name type="scientific">Dokdonia pacifica</name>
    <dbReference type="NCBI Taxonomy" id="1627892"/>
    <lineage>
        <taxon>Bacteria</taxon>
        <taxon>Pseudomonadati</taxon>
        <taxon>Bacteroidota</taxon>
        <taxon>Flavobacteriia</taxon>
        <taxon>Flavobacteriales</taxon>
        <taxon>Flavobacteriaceae</taxon>
        <taxon>Dokdonia</taxon>
    </lineage>
</organism>
<gene>
    <name evidence="1" type="ORF">SAMN06265376_101758</name>
</gene>
<sequence>MCTYDIILFKVVNTTVCKLFINGKKFGIFYTECLSPRVLYLSIKNWFSKLVDQFLILKYIDNFDTHNNLGIFYILIIRLCTIALMKKEVIIGKGKTMGVQILIMPLKSRLRIIGWFDV</sequence>
<dbReference type="Proteomes" id="UP000198379">
    <property type="component" value="Unassembled WGS sequence"/>
</dbReference>
<name>A0A238W7D4_9FLAO</name>
<dbReference type="AlphaFoldDB" id="A0A238W7D4"/>
<proteinExistence type="predicted"/>
<accession>A0A238W7D4</accession>